<evidence type="ECO:0000259" key="1">
    <source>
        <dbReference type="Pfam" id="PF01609"/>
    </source>
</evidence>
<dbReference type="KEGG" id="dge:Dgeo_0308"/>
<dbReference type="KEGG" id="dge:Dgeo_0925"/>
<evidence type="ECO:0000313" key="6">
    <source>
        <dbReference type="EMBL" id="ABF44767.1"/>
    </source>
</evidence>
<organism evidence="2 10">
    <name type="scientific">Deinococcus geothermalis (strain DSM 11300 / CIP 105573 / AG-3a)</name>
    <dbReference type="NCBI Taxonomy" id="319795"/>
    <lineage>
        <taxon>Bacteria</taxon>
        <taxon>Thermotogati</taxon>
        <taxon>Deinococcota</taxon>
        <taxon>Deinococci</taxon>
        <taxon>Deinococcales</taxon>
        <taxon>Deinococcaceae</taxon>
        <taxon>Deinococcus</taxon>
    </lineage>
</organism>
<dbReference type="eggNOG" id="COG3385">
    <property type="taxonomic scope" value="Bacteria"/>
</dbReference>
<dbReference type="EMBL" id="CP000359">
    <property type="protein sequence ID" value="ABF45227.1"/>
    <property type="molecule type" value="Genomic_DNA"/>
</dbReference>
<evidence type="ECO:0000313" key="9">
    <source>
        <dbReference type="EMBL" id="ABF46499.1"/>
    </source>
</evidence>
<feature type="domain" description="Transposase IS4-like" evidence="1">
    <location>
        <begin position="98"/>
        <end position="306"/>
    </location>
</feature>
<dbReference type="AlphaFoldDB" id="Q1J3S0"/>
<keyword evidence="2" id="KW-0614">Plasmid</keyword>
<reference evidence="2" key="4">
    <citation type="submission" date="2006-04" db="EMBL/GenBank/DDBJ databases">
        <title>Complete sequence of plasmid1 pDGEO01 of Deinococcus geothermalis DSM 11300.</title>
        <authorList>
            <consortium name="US DOE Joint Genome Institute"/>
            <person name="Copeland A."/>
            <person name="Lucas S."/>
            <person name="Lapidus A."/>
            <person name="Barry K."/>
            <person name="Detter J.C."/>
            <person name="Glavina del Rio T."/>
            <person name="Hammon N."/>
            <person name="Israni S."/>
            <person name="Dalin E."/>
            <person name="Tice H."/>
            <person name="Pitluck S."/>
            <person name="Brettin T."/>
            <person name="Bruce D."/>
            <person name="Han C."/>
            <person name="Tapia R."/>
            <person name="Saunders E."/>
            <person name="Gilna P."/>
            <person name="Schmutz J."/>
            <person name="Larimer F."/>
            <person name="Land M."/>
            <person name="Hauser L."/>
            <person name="Kyrpides N."/>
            <person name="Kim E."/>
            <person name="Daly M.J."/>
            <person name="Fredrickson J.K."/>
            <person name="Makarova K.S."/>
            <person name="Gaidamakova E.K."/>
            <person name="Zhai M."/>
            <person name="Richardson P."/>
        </authorList>
    </citation>
    <scope>NUCLEOTIDE SEQUENCE</scope>
    <source>
        <strain evidence="2">DSM 11300</strain>
        <plasmid evidence="2">pDGEO01</plasmid>
    </source>
</reference>
<dbReference type="RefSeq" id="WP_011525626.1">
    <property type="nucleotide sequence ID" value="NC_008010.2"/>
</dbReference>
<protein>
    <submittedName>
        <fullName evidence="2 9">Transposase, IS4</fullName>
    </submittedName>
</protein>
<dbReference type="SUPFAM" id="SSF53098">
    <property type="entry name" value="Ribonuclease H-like"/>
    <property type="match status" value="1"/>
</dbReference>
<dbReference type="EMBL" id="CP000358">
    <property type="protein sequence ID" value="ABF43864.1"/>
    <property type="molecule type" value="Genomic_DNA"/>
</dbReference>
<dbReference type="EMBL" id="CP000359">
    <property type="protein sequence ID" value="ABF46402.1"/>
    <property type="molecule type" value="Genomic_DNA"/>
</dbReference>
<keyword evidence="10" id="KW-1185">Reference proteome</keyword>
<dbReference type="GO" id="GO:0004803">
    <property type="term" value="F:transposase activity"/>
    <property type="evidence" value="ECO:0007669"/>
    <property type="project" value="InterPro"/>
</dbReference>
<evidence type="ECO:0000313" key="2">
    <source>
        <dbReference type="EMBL" id="ABF43864.1"/>
    </source>
</evidence>
<evidence type="ECO:0000313" key="3">
    <source>
        <dbReference type="EMBL" id="ABF44092.1"/>
    </source>
</evidence>
<evidence type="ECO:0000313" key="10">
    <source>
        <dbReference type="Proteomes" id="UP000002431"/>
    </source>
</evidence>
<dbReference type="InterPro" id="IPR002559">
    <property type="entry name" value="Transposase_11"/>
</dbReference>
<evidence type="ECO:0000313" key="8">
    <source>
        <dbReference type="EMBL" id="ABF46402.1"/>
    </source>
</evidence>
<geneLocation type="plasmid" evidence="2 10">
    <name>pDGEO01</name>
</geneLocation>
<dbReference type="KEGG" id="dge:Dgeo_2430"/>
<reference evidence="5" key="2">
    <citation type="submission" date="2006-04" db="EMBL/GenBank/DDBJ databases">
        <title>Complete sequence of chromosome of Deinococcus geothermalis DSM 11300.</title>
        <authorList>
            <consortium name="US DOE Joint Genome Institute"/>
            <person name="Copeland A."/>
            <person name="Lucas S."/>
            <person name="Lapidus A."/>
            <person name="Barry K."/>
            <person name="Detter J.C."/>
            <person name="Glavina del Rio T."/>
            <person name="Hammon N."/>
            <person name="Israni S."/>
            <person name="Dalin E."/>
            <person name="Tice H."/>
            <person name="Pitluck S."/>
            <person name="Brettin T."/>
            <person name="Bruce D."/>
            <person name="Han C."/>
            <person name="Tapia R."/>
            <person name="Saunders E."/>
            <person name="Gilna P."/>
            <person name="Schmutz J."/>
            <person name="Larimer F."/>
            <person name="Land M."/>
            <person name="Hauser L."/>
            <person name="Kyrpides N."/>
            <person name="Kim E."/>
            <person name="Daly M.J."/>
            <person name="Fredrickson J.K."/>
            <person name="Makarova K.S."/>
            <person name="Gaidamakova E.K."/>
            <person name="Zhai M."/>
            <person name="Richardson P."/>
        </authorList>
    </citation>
    <scope>NUCLEOTIDE SEQUENCE</scope>
    <source>
        <strain evidence="5">DSM 11300</strain>
    </source>
</reference>
<dbReference type="KEGG" id="dge:Dgeo_2108"/>
<dbReference type="KEGG" id="dge:Dgeo_2823"/>
<proteinExistence type="predicted"/>
<reference evidence="10" key="3">
    <citation type="submission" date="2006-04" db="EMBL/GenBank/DDBJ databases">
        <title>Complete sequence of plasmid1 pDGEO01 of Deinococcus geothermalis DSM 11300.</title>
        <authorList>
            <person name="Copeland A."/>
            <person name="Lucas S."/>
            <person name="Lapidus A."/>
            <person name="Barry K."/>
            <person name="Detter J.C."/>
            <person name="Glavina del Rio T."/>
            <person name="Hammon N."/>
            <person name="Israni S."/>
            <person name="Dalin E."/>
            <person name="Tice H."/>
            <person name="Pitluck S."/>
            <person name="Brettin T."/>
            <person name="Bruce D."/>
            <person name="Han C."/>
            <person name="Tapia R."/>
            <person name="Saunders E."/>
            <person name="Gilna P."/>
            <person name="Schmutz J."/>
            <person name="Larimer F."/>
            <person name="Land M."/>
            <person name="Hauser L."/>
            <person name="Kyrpides N."/>
            <person name="Kim E."/>
            <person name="Daly M.J."/>
            <person name="Fredrickson J.K."/>
            <person name="Makarova K.S."/>
            <person name="Gaidamakova E.K."/>
            <person name="Zhai M."/>
            <person name="Richardson P."/>
        </authorList>
    </citation>
    <scope>NUCLEOTIDE SEQUENCE [LARGE SCALE GENOMIC DNA]</scope>
    <source>
        <strain evidence="10">DSM 11300 / CIP 105573 / AG-3a</strain>
        <plasmid evidence="10">pDGEO01</plasmid>
    </source>
</reference>
<accession>Q1J3S0</accession>
<name>Q1J3S0_DEIGD</name>
<gene>
    <name evidence="5" type="ordered locus">Dgeo_0308</name>
    <name evidence="6" type="ordered locus">Dgeo_0464</name>
    <name evidence="7" type="ordered locus">Dgeo_0925</name>
    <name evidence="8" type="ordered locus">Dgeo_2108</name>
    <name evidence="9" type="ordered locus">Dgeo_2205</name>
    <name evidence="2" type="ordered locus">Dgeo_2430</name>
    <name evidence="3" type="ordered locus">Dgeo_2659</name>
    <name evidence="4" type="ordered locus">Dgeo_2823</name>
</gene>
<dbReference type="GO" id="GO:0006313">
    <property type="term" value="P:DNA transposition"/>
    <property type="evidence" value="ECO:0007669"/>
    <property type="project" value="InterPro"/>
</dbReference>
<sequence length="363" mass="40902">MSNSQILGERARILADQLLAVPTTVYQQRSLQAALHLFLDTGTKTALHRAPLVSKSAVSRLLNNYDWDTAACWALLQRSQWEALLLAARRKRRACLRLSVDLTSIEKTGKQLPFVRVYNEVHGIHLVVLFAEYRGLKFPVGYRVYRGKGTATPVSLALELLGEVPDAIRKRFRIRVLADSGFEAAVFLDGVRTLGFEFVVGVRATRRTTHPGQVTVADCEHGAWLELQNWPHDTLTLARVERGERTFFSVASELMTGDEVAAEGGKRWNIESFFKEGKHQFSLQQFALRTARGLDRWVLLVFLAFTLTMLHRSPDLSLEEAAGLALTLALPFLRLNVIFARLATDEEFLRQHGYSLKIARCNS</sequence>
<reference evidence="10" key="1">
    <citation type="submission" date="2006-04" db="EMBL/GenBank/DDBJ databases">
        <title>Complete sequence of chromosome of Deinococcus geothermalis DSM 11300.</title>
        <authorList>
            <person name="Copeland A."/>
            <person name="Lucas S."/>
            <person name="Lapidus A."/>
            <person name="Barry K."/>
            <person name="Detter J.C."/>
            <person name="Glavina del Rio T."/>
            <person name="Hammon N."/>
            <person name="Israni S."/>
            <person name="Dalin E."/>
            <person name="Tice H."/>
            <person name="Pitluck S."/>
            <person name="Brettin T."/>
            <person name="Bruce D."/>
            <person name="Han C."/>
            <person name="Tapia R."/>
            <person name="Saunders E."/>
            <person name="Gilna P."/>
            <person name="Schmutz J."/>
            <person name="Larimer F."/>
            <person name="Land M."/>
            <person name="Hauser L."/>
            <person name="Kyrpides N."/>
            <person name="Kim E."/>
            <person name="Daly M.J."/>
            <person name="Fredrickson J.K."/>
            <person name="Makarova K.S."/>
            <person name="Gaidamakova E.K."/>
            <person name="Zhai M."/>
            <person name="Richardson P."/>
        </authorList>
    </citation>
    <scope>NUCLEOTIDE SEQUENCE [LARGE SCALE GENOMIC DNA]</scope>
    <source>
        <strain evidence="10">DSM 11300 / CIP 105573 / AG-3a</strain>
    </source>
</reference>
<dbReference type="EMBL" id="CP000359">
    <property type="protein sequence ID" value="ABF44767.1"/>
    <property type="molecule type" value="Genomic_DNA"/>
</dbReference>
<evidence type="ECO:0000313" key="5">
    <source>
        <dbReference type="EMBL" id="ABF44611.1"/>
    </source>
</evidence>
<dbReference type="EMBL" id="CP000358">
    <property type="protein sequence ID" value="ABF44092.1"/>
    <property type="molecule type" value="Genomic_DNA"/>
</dbReference>
<evidence type="ECO:0000313" key="4">
    <source>
        <dbReference type="EMBL" id="ABF44252.1"/>
    </source>
</evidence>
<dbReference type="GO" id="GO:0003677">
    <property type="term" value="F:DNA binding"/>
    <property type="evidence" value="ECO:0007669"/>
    <property type="project" value="InterPro"/>
</dbReference>
<dbReference type="EMBL" id="CP000359">
    <property type="protein sequence ID" value="ABF46499.1"/>
    <property type="molecule type" value="Genomic_DNA"/>
</dbReference>
<dbReference type="Proteomes" id="UP000002431">
    <property type="component" value="Plasmid pDGEO01"/>
</dbReference>
<dbReference type="KEGG" id="dge:Dgeo_2205"/>
<dbReference type="STRING" id="319795.Dgeo_0308"/>
<dbReference type="KEGG" id="dge:Dgeo_2659"/>
<dbReference type="HOGENOM" id="CLU_064472_1_0_0"/>
<dbReference type="EMBL" id="CP000359">
    <property type="protein sequence ID" value="ABF44611.1"/>
    <property type="molecule type" value="Genomic_DNA"/>
</dbReference>
<dbReference type="EMBL" id="CP000358">
    <property type="protein sequence ID" value="ABF44252.1"/>
    <property type="molecule type" value="Genomic_DNA"/>
</dbReference>
<dbReference type="InterPro" id="IPR012337">
    <property type="entry name" value="RNaseH-like_sf"/>
</dbReference>
<dbReference type="KEGG" id="dge:Dgeo_0464"/>
<dbReference type="Proteomes" id="UP000002431">
    <property type="component" value="Chromosome"/>
</dbReference>
<dbReference type="Pfam" id="PF01609">
    <property type="entry name" value="DDE_Tnp_1"/>
    <property type="match status" value="1"/>
</dbReference>
<evidence type="ECO:0000313" key="7">
    <source>
        <dbReference type="EMBL" id="ABF45227.1"/>
    </source>
</evidence>